<accession>A0A3S9P9X1</accession>
<reference evidence="1 2" key="1">
    <citation type="submission" date="2018-12" db="EMBL/GenBank/DDBJ databases">
        <title>Flammeovirga pectinis sp. nov., isolated from the gut of the Korean scallop, Patinopecten yessoensis.</title>
        <authorList>
            <person name="Bae J.-W."/>
            <person name="Jeong Y.-S."/>
            <person name="Kang W."/>
        </authorList>
    </citation>
    <scope>NUCLEOTIDE SEQUENCE [LARGE SCALE GENOMIC DNA]</scope>
    <source>
        <strain evidence="1 2">L12M1</strain>
    </source>
</reference>
<dbReference type="KEGG" id="fll:EI427_22525"/>
<protein>
    <recommendedName>
        <fullName evidence="3">DUF4595 domain-containing protein</fullName>
    </recommendedName>
</protein>
<organism evidence="1 2">
    <name type="scientific">Flammeovirga pectinis</name>
    <dbReference type="NCBI Taxonomy" id="2494373"/>
    <lineage>
        <taxon>Bacteria</taxon>
        <taxon>Pseudomonadati</taxon>
        <taxon>Bacteroidota</taxon>
        <taxon>Cytophagia</taxon>
        <taxon>Cytophagales</taxon>
        <taxon>Flammeovirgaceae</taxon>
        <taxon>Flammeovirga</taxon>
    </lineage>
</organism>
<dbReference type="OrthoDB" id="945945at2"/>
<sequence length="263" mass="30113">MIKNLILLFSLLSIISCKNDTTEEIVPELKEETKIETKKAETDAESEKEEKVATPLTSKFNNKEYLISSYSFNKANVKLTFNYDKNNLVIGGEFKDATYTVDYTNGKVSKIDILNGAKIDITYNGNTITQEVTNTNFYNDKIVYTLNTDGKVIKIKNSTGLIDLEFDYDANGNVKKSLEVDTGKEWEHNFSDQIDSPYVPVREVMRYLQLLMGKDLHQSIETESTNRLAKWYGWDYIYTESDLSFTQELKGQTSLTKVAFKKL</sequence>
<evidence type="ECO:0008006" key="3">
    <source>
        <dbReference type="Google" id="ProtNLM"/>
    </source>
</evidence>
<dbReference type="RefSeq" id="WP_126619279.1">
    <property type="nucleotide sequence ID" value="NZ_CP034563.1"/>
</dbReference>
<proteinExistence type="predicted"/>
<keyword evidence="2" id="KW-1185">Reference proteome</keyword>
<dbReference type="EMBL" id="CP034563">
    <property type="protein sequence ID" value="AZQ65000.1"/>
    <property type="molecule type" value="Genomic_DNA"/>
</dbReference>
<dbReference type="PROSITE" id="PS51257">
    <property type="entry name" value="PROKAR_LIPOPROTEIN"/>
    <property type="match status" value="1"/>
</dbReference>
<dbReference type="Proteomes" id="UP000267268">
    <property type="component" value="Chromosome 2"/>
</dbReference>
<gene>
    <name evidence="1" type="ORF">EI427_22525</name>
</gene>
<evidence type="ECO:0000313" key="2">
    <source>
        <dbReference type="Proteomes" id="UP000267268"/>
    </source>
</evidence>
<name>A0A3S9P9X1_9BACT</name>
<evidence type="ECO:0000313" key="1">
    <source>
        <dbReference type="EMBL" id="AZQ65000.1"/>
    </source>
</evidence>
<dbReference type="AlphaFoldDB" id="A0A3S9P9X1"/>